<organism evidence="1 2">
    <name type="scientific">Phycicoccus elongatus Lp2</name>
    <dbReference type="NCBI Taxonomy" id="1193181"/>
    <lineage>
        <taxon>Bacteria</taxon>
        <taxon>Bacillati</taxon>
        <taxon>Actinomycetota</taxon>
        <taxon>Actinomycetes</taxon>
        <taxon>Micrococcales</taxon>
        <taxon>Intrasporangiaceae</taxon>
        <taxon>Phycicoccus</taxon>
    </lineage>
</organism>
<evidence type="ECO:0000313" key="2">
    <source>
        <dbReference type="Proteomes" id="UP000013167"/>
    </source>
</evidence>
<dbReference type="EMBL" id="CAIZ01000030">
    <property type="protein sequence ID" value="CCH68930.1"/>
    <property type="molecule type" value="Genomic_DNA"/>
</dbReference>
<proteinExistence type="predicted"/>
<sequence length="51" mass="5284">MGRVAGAPDACTAEVAPKESIRLIVREVPRTHFAAGGVTLAERAGEPDPRG</sequence>
<dbReference type="HOGENOM" id="CLU_3104856_0_0_11"/>
<keyword evidence="2" id="KW-1185">Reference proteome</keyword>
<evidence type="ECO:0000313" key="1">
    <source>
        <dbReference type="EMBL" id="CCH68930.1"/>
    </source>
</evidence>
<dbReference type="InterPro" id="IPR014347">
    <property type="entry name" value="Tautomerase/MIF_sf"/>
</dbReference>
<reference evidence="1 2" key="1">
    <citation type="journal article" date="2013" name="ISME J.">
        <title>A metabolic model for members of the genus Tetrasphaera involved in enhanced biological phosphorus removal.</title>
        <authorList>
            <person name="Kristiansen R."/>
            <person name="Nguyen H.T.T."/>
            <person name="Saunders A.M."/>
            <person name="Nielsen J.L."/>
            <person name="Wimmer R."/>
            <person name="Le V.Q."/>
            <person name="McIlroy S.J."/>
            <person name="Petrovski S."/>
            <person name="Seviour R.J."/>
            <person name="Calteau A."/>
            <person name="Nielsen K.L."/>
            <person name="Nielsen P.H."/>
        </authorList>
    </citation>
    <scope>NUCLEOTIDE SEQUENCE [LARGE SCALE GENOMIC DNA]</scope>
    <source>
        <strain evidence="1 2">Lp2</strain>
    </source>
</reference>
<dbReference type="Proteomes" id="UP000013167">
    <property type="component" value="Unassembled WGS sequence"/>
</dbReference>
<accession>N0DZV6</accession>
<dbReference type="Gene3D" id="3.30.429.10">
    <property type="entry name" value="Macrophage Migration Inhibitory Factor"/>
    <property type="match status" value="1"/>
</dbReference>
<evidence type="ECO:0008006" key="3">
    <source>
        <dbReference type="Google" id="ProtNLM"/>
    </source>
</evidence>
<dbReference type="AlphaFoldDB" id="N0DZV6"/>
<comment type="caution">
    <text evidence="1">The sequence shown here is derived from an EMBL/GenBank/DDBJ whole genome shotgun (WGS) entry which is preliminary data.</text>
</comment>
<name>N0DZV6_9MICO</name>
<protein>
    <recommendedName>
        <fullName evidence="3">4-oxalocrotonate tautomerase domain-containing protein</fullName>
    </recommendedName>
</protein>
<gene>
    <name evidence="1" type="ORF">BN10_1250008</name>
</gene>